<dbReference type="EMBL" id="BAAAPN010000045">
    <property type="protein sequence ID" value="GAA1760109.1"/>
    <property type="molecule type" value="Genomic_DNA"/>
</dbReference>
<keyword evidence="1" id="KW-1133">Transmembrane helix</keyword>
<proteinExistence type="predicted"/>
<keyword evidence="1" id="KW-0812">Transmembrane</keyword>
<accession>A0ABN2KNS0</accession>
<name>A0ABN2KNS0_9MICO</name>
<dbReference type="RefSeq" id="WP_344065385.1">
    <property type="nucleotide sequence ID" value="NZ_BAAAPN010000045.1"/>
</dbReference>
<gene>
    <name evidence="2" type="ORF">GCM10009810_19430</name>
</gene>
<reference evidence="2 3" key="1">
    <citation type="journal article" date="2019" name="Int. J. Syst. Evol. Microbiol.">
        <title>The Global Catalogue of Microorganisms (GCM) 10K type strain sequencing project: providing services to taxonomists for standard genome sequencing and annotation.</title>
        <authorList>
            <consortium name="The Broad Institute Genomics Platform"/>
            <consortium name="The Broad Institute Genome Sequencing Center for Infectious Disease"/>
            <person name="Wu L."/>
            <person name="Ma J."/>
        </authorList>
    </citation>
    <scope>NUCLEOTIDE SEQUENCE [LARGE SCALE GENOMIC DNA]</scope>
    <source>
        <strain evidence="2 3">JCM 15591</strain>
    </source>
</reference>
<feature type="transmembrane region" description="Helical" evidence="1">
    <location>
        <begin position="79"/>
        <end position="100"/>
    </location>
</feature>
<organism evidence="2 3">
    <name type="scientific">Nostocoides vanveenii</name>
    <dbReference type="NCBI Taxonomy" id="330835"/>
    <lineage>
        <taxon>Bacteria</taxon>
        <taxon>Bacillati</taxon>
        <taxon>Actinomycetota</taxon>
        <taxon>Actinomycetes</taxon>
        <taxon>Micrococcales</taxon>
        <taxon>Intrasporangiaceae</taxon>
        <taxon>Nostocoides</taxon>
    </lineage>
</organism>
<feature type="transmembrane region" description="Helical" evidence="1">
    <location>
        <begin position="565"/>
        <end position="584"/>
    </location>
</feature>
<feature type="transmembrane region" description="Helical" evidence="1">
    <location>
        <begin position="302"/>
        <end position="321"/>
    </location>
</feature>
<keyword evidence="1" id="KW-0472">Membrane</keyword>
<evidence type="ECO:0000313" key="2">
    <source>
        <dbReference type="EMBL" id="GAA1760109.1"/>
    </source>
</evidence>
<keyword evidence="3" id="KW-1185">Reference proteome</keyword>
<dbReference type="Proteomes" id="UP001501475">
    <property type="component" value="Unassembled WGS sequence"/>
</dbReference>
<feature type="transmembrane region" description="Helical" evidence="1">
    <location>
        <begin position="204"/>
        <end position="226"/>
    </location>
</feature>
<sequence>MPTADARLRRHAPDLVALLLALAICAPFLRRGTVIAYDLAWSPRPRWTPFVRGIGIPAPRAVPSDAVAVLIGRVTGAGLAQALILIGILTLAGAGAARLLAQLAGPMGLAGRTGAAVVAIWNPFVAERLAIGHWTVLLAYAVLAPLCAAIVRARRADGSFAPVAAWLALAGVGGANALVIAVPCALVLLAWPARSGERPRLSRVRAACVVVALGTGLAACWALPALAAQVTGAASGAAAFGARSDTAYGLVLSLVTGGGFWNGAGQAAARGPWQLTGILTALAVVALAAGVRPLLRGAARPLLGAAVLAYLVVLASGVPGVRDGWASVIGAVPGGGVLRDTQKLLAAWMLLTALAAGVAIDRLAGSPRLAGWRPMPALAAVLVPVALQPTLVWGLNGRLTPAVVPTDLLATTATLSRLPDGLVGVLPWGQYRRYPWNGNRVSLTLAPRLVDQQVLVNDALPTRTGTIAGEDARATAVSRAIATGEDAALALRGQGVRYLLIEADAAGDPTGADQNPAVGGVRTEHGLTVPASLSGATPIASGPSAVAYDLGPVAGGVEPIRPSLVAGWAMTVLTWAFAAGWAIARRHPRRSGRGAARP</sequence>
<comment type="caution">
    <text evidence="2">The sequence shown here is derived from an EMBL/GenBank/DDBJ whole genome shotgun (WGS) entry which is preliminary data.</text>
</comment>
<feature type="transmembrane region" description="Helical" evidence="1">
    <location>
        <begin position="376"/>
        <end position="395"/>
    </location>
</feature>
<evidence type="ECO:0008006" key="4">
    <source>
        <dbReference type="Google" id="ProtNLM"/>
    </source>
</evidence>
<evidence type="ECO:0000313" key="3">
    <source>
        <dbReference type="Proteomes" id="UP001501475"/>
    </source>
</evidence>
<feature type="transmembrane region" description="Helical" evidence="1">
    <location>
        <begin position="131"/>
        <end position="151"/>
    </location>
</feature>
<feature type="transmembrane region" description="Helical" evidence="1">
    <location>
        <begin position="275"/>
        <end position="295"/>
    </location>
</feature>
<feature type="transmembrane region" description="Helical" evidence="1">
    <location>
        <begin position="163"/>
        <end position="192"/>
    </location>
</feature>
<protein>
    <recommendedName>
        <fullName evidence="4">YfhO family protein</fullName>
    </recommendedName>
</protein>
<feature type="transmembrane region" description="Helical" evidence="1">
    <location>
        <begin position="345"/>
        <end position="364"/>
    </location>
</feature>
<feature type="transmembrane region" description="Helical" evidence="1">
    <location>
        <begin position="107"/>
        <end position="125"/>
    </location>
</feature>
<evidence type="ECO:0000256" key="1">
    <source>
        <dbReference type="SAM" id="Phobius"/>
    </source>
</evidence>